<keyword evidence="15" id="KW-1185">Reference proteome</keyword>
<evidence type="ECO:0000256" key="11">
    <source>
        <dbReference type="ARBA" id="ARBA00033391"/>
    </source>
</evidence>
<comment type="similarity">
    <text evidence="2">Belongs to the class-IV pyridoxal-phosphate-dependent aminotransferase family.</text>
</comment>
<evidence type="ECO:0000256" key="13">
    <source>
        <dbReference type="SAM" id="Coils"/>
    </source>
</evidence>
<evidence type="ECO:0000256" key="6">
    <source>
        <dbReference type="ARBA" id="ARBA00022576"/>
    </source>
</evidence>
<evidence type="ECO:0000313" key="15">
    <source>
        <dbReference type="Proteomes" id="UP000247978"/>
    </source>
</evidence>
<evidence type="ECO:0000256" key="5">
    <source>
        <dbReference type="ARBA" id="ARBA00021779"/>
    </source>
</evidence>
<dbReference type="OrthoDB" id="9805628at2"/>
<dbReference type="GO" id="GO:0008652">
    <property type="term" value="P:amino acid biosynthetic process"/>
    <property type="evidence" value="ECO:0007669"/>
    <property type="project" value="UniProtKB-ARBA"/>
</dbReference>
<dbReference type="FunFam" id="3.20.10.10:FF:000002">
    <property type="entry name" value="D-alanine aminotransferase"/>
    <property type="match status" value="1"/>
</dbReference>
<evidence type="ECO:0000256" key="7">
    <source>
        <dbReference type="ARBA" id="ARBA00022679"/>
    </source>
</evidence>
<evidence type="ECO:0000256" key="12">
    <source>
        <dbReference type="ARBA" id="ARBA00047911"/>
    </source>
</evidence>
<evidence type="ECO:0000313" key="14">
    <source>
        <dbReference type="EMBL" id="PXW86974.1"/>
    </source>
</evidence>
<keyword evidence="7" id="KW-0808">Transferase</keyword>
<dbReference type="NCBIfam" id="TIGR01121">
    <property type="entry name" value="D_amino_aminoT"/>
    <property type="match status" value="1"/>
</dbReference>
<dbReference type="SUPFAM" id="SSF56752">
    <property type="entry name" value="D-aminoacid aminotransferase-like PLP-dependent enzymes"/>
    <property type="match status" value="1"/>
</dbReference>
<evidence type="ECO:0000256" key="3">
    <source>
        <dbReference type="ARBA" id="ARBA00011738"/>
    </source>
</evidence>
<dbReference type="EC" id="2.6.1.21" evidence="4"/>
<dbReference type="EMBL" id="QJJQ01000006">
    <property type="protein sequence ID" value="PXW86974.1"/>
    <property type="molecule type" value="Genomic_DNA"/>
</dbReference>
<comment type="caution">
    <text evidence="14">The sequence shown here is derived from an EMBL/GenBank/DDBJ whole genome shotgun (WGS) entry which is preliminary data.</text>
</comment>
<accession>A0A2V3W1B6</accession>
<dbReference type="Proteomes" id="UP000247978">
    <property type="component" value="Unassembled WGS sequence"/>
</dbReference>
<gene>
    <name evidence="14" type="ORF">DFR56_10642</name>
</gene>
<dbReference type="GO" id="GO:0030170">
    <property type="term" value="F:pyridoxal phosphate binding"/>
    <property type="evidence" value="ECO:0007669"/>
    <property type="project" value="InterPro"/>
</dbReference>
<dbReference type="InterPro" id="IPR036038">
    <property type="entry name" value="Aminotransferase-like"/>
</dbReference>
<organism evidence="14 15">
    <name type="scientific">Pseudogracilibacillus auburnensis</name>
    <dbReference type="NCBI Taxonomy" id="1494959"/>
    <lineage>
        <taxon>Bacteria</taxon>
        <taxon>Bacillati</taxon>
        <taxon>Bacillota</taxon>
        <taxon>Bacilli</taxon>
        <taxon>Bacillales</taxon>
        <taxon>Bacillaceae</taxon>
        <taxon>Pseudogracilibacillus</taxon>
    </lineage>
</organism>
<reference evidence="14 15" key="1">
    <citation type="submission" date="2018-05" db="EMBL/GenBank/DDBJ databases">
        <title>Genomic Encyclopedia of Type Strains, Phase IV (KMG-IV): sequencing the most valuable type-strain genomes for metagenomic binning, comparative biology and taxonomic classification.</title>
        <authorList>
            <person name="Goeker M."/>
        </authorList>
    </citation>
    <scope>NUCLEOTIDE SEQUENCE [LARGE SCALE GENOMIC DNA]</scope>
    <source>
        <strain evidence="14 15">DSM 28556</strain>
    </source>
</reference>
<dbReference type="Gene3D" id="3.30.470.10">
    <property type="match status" value="1"/>
</dbReference>
<keyword evidence="13" id="KW-0175">Coiled coil</keyword>
<dbReference type="RefSeq" id="WP_110395216.1">
    <property type="nucleotide sequence ID" value="NZ_JADIJL010000041.1"/>
</dbReference>
<dbReference type="GO" id="GO:0047810">
    <property type="term" value="F:D-alanine-2-oxoglutarate aminotransferase activity"/>
    <property type="evidence" value="ECO:0007669"/>
    <property type="project" value="UniProtKB-EC"/>
</dbReference>
<evidence type="ECO:0000256" key="4">
    <source>
        <dbReference type="ARBA" id="ARBA00012874"/>
    </source>
</evidence>
<dbReference type="Pfam" id="PF01063">
    <property type="entry name" value="Aminotran_4"/>
    <property type="match status" value="1"/>
</dbReference>
<dbReference type="AlphaFoldDB" id="A0A2V3W1B6"/>
<dbReference type="InterPro" id="IPR005784">
    <property type="entry name" value="D_amino_transT"/>
</dbReference>
<sequence>MSMYPIIMSQGKFTHKDSLTFPYEERGLQFGDGVYEVIRIYEGRLYLFNEHIDRLFRSLDAIQIKIQQSKEEIKSLLTELVARNNMEQDGLVYLQVSRGSATRIHTFPEDTVPNMYAYLENAARNLNGIENGVKTITLRDERWQNCYIKSLNLLPNVLAKQTAAGQGCYEAILHEDGLVTECGSSNVFLVKEGKVYTHPATNRILKGCVRMAVERFCNELDIPFIEEAFTVNDIHEADEMFLTSSMSEVLPIIQVDGKLIKDGKPGVISGKLQEAYEKDAQLKLETIK</sequence>
<keyword evidence="8" id="KW-0663">Pyridoxal phosphate</keyword>
<protein>
    <recommendedName>
        <fullName evidence="5">D-alanine aminotransferase</fullName>
        <ecNumber evidence="4">2.6.1.21</ecNumber>
    </recommendedName>
    <alternativeName>
        <fullName evidence="11">D-amino acid aminotransferase</fullName>
    </alternativeName>
    <alternativeName>
        <fullName evidence="9">D-amino acid transaminase</fullName>
    </alternativeName>
    <alternativeName>
        <fullName evidence="10">D-aspartate aminotransferase</fullName>
    </alternativeName>
</protein>
<comment type="cofactor">
    <cofactor evidence="1">
        <name>pyridoxal 5'-phosphate</name>
        <dbReference type="ChEBI" id="CHEBI:597326"/>
    </cofactor>
</comment>
<comment type="catalytic activity">
    <reaction evidence="12">
        <text>D-alanine + 2-oxoglutarate = D-glutamate + pyruvate</text>
        <dbReference type="Rhea" id="RHEA:15869"/>
        <dbReference type="ChEBI" id="CHEBI:15361"/>
        <dbReference type="ChEBI" id="CHEBI:16810"/>
        <dbReference type="ChEBI" id="CHEBI:29986"/>
        <dbReference type="ChEBI" id="CHEBI:57416"/>
        <dbReference type="EC" id="2.6.1.21"/>
    </reaction>
</comment>
<dbReference type="InterPro" id="IPR043131">
    <property type="entry name" value="BCAT-like_N"/>
</dbReference>
<dbReference type="GO" id="GO:0046416">
    <property type="term" value="P:D-amino acid metabolic process"/>
    <property type="evidence" value="ECO:0007669"/>
    <property type="project" value="InterPro"/>
</dbReference>
<evidence type="ECO:0000256" key="8">
    <source>
        <dbReference type="ARBA" id="ARBA00022898"/>
    </source>
</evidence>
<dbReference type="Gene3D" id="3.20.10.10">
    <property type="entry name" value="D-amino Acid Aminotransferase, subunit A, domain 2"/>
    <property type="match status" value="1"/>
</dbReference>
<dbReference type="PANTHER" id="PTHR42743:SF10">
    <property type="entry name" value="D-ALANINE AMINOTRANSFERASE"/>
    <property type="match status" value="1"/>
</dbReference>
<dbReference type="PANTHER" id="PTHR42743">
    <property type="entry name" value="AMINO-ACID AMINOTRANSFERASE"/>
    <property type="match status" value="1"/>
</dbReference>
<dbReference type="GO" id="GO:0005829">
    <property type="term" value="C:cytosol"/>
    <property type="evidence" value="ECO:0007669"/>
    <property type="project" value="TreeGrafter"/>
</dbReference>
<dbReference type="CDD" id="cd01558">
    <property type="entry name" value="D-AAT_like"/>
    <property type="match status" value="1"/>
</dbReference>
<dbReference type="GO" id="GO:0046394">
    <property type="term" value="P:carboxylic acid biosynthetic process"/>
    <property type="evidence" value="ECO:0007669"/>
    <property type="project" value="UniProtKB-ARBA"/>
</dbReference>
<evidence type="ECO:0000256" key="9">
    <source>
        <dbReference type="ARBA" id="ARBA00030138"/>
    </source>
</evidence>
<proteinExistence type="inferred from homology"/>
<evidence type="ECO:0000256" key="2">
    <source>
        <dbReference type="ARBA" id="ARBA00009320"/>
    </source>
</evidence>
<evidence type="ECO:0000256" key="10">
    <source>
        <dbReference type="ARBA" id="ARBA00033316"/>
    </source>
</evidence>
<dbReference type="InterPro" id="IPR050571">
    <property type="entry name" value="Class-IV_PLP-Dep_Aminotrnsfr"/>
</dbReference>
<dbReference type="InterPro" id="IPR043132">
    <property type="entry name" value="BCAT-like_C"/>
</dbReference>
<keyword evidence="6" id="KW-0032">Aminotransferase</keyword>
<feature type="coiled-coil region" evidence="13">
    <location>
        <begin position="52"/>
        <end position="79"/>
    </location>
</feature>
<dbReference type="InterPro" id="IPR001544">
    <property type="entry name" value="Aminotrans_IV"/>
</dbReference>
<evidence type="ECO:0000256" key="1">
    <source>
        <dbReference type="ARBA" id="ARBA00001933"/>
    </source>
</evidence>
<comment type="subunit">
    <text evidence="3">Homodimer.</text>
</comment>
<name>A0A2V3W1B6_9BACI</name>